<comment type="caution">
    <text evidence="1">The sequence shown here is derived from an EMBL/GenBank/DDBJ whole genome shotgun (WGS) entry which is preliminary data.</text>
</comment>
<keyword evidence="2" id="KW-1185">Reference proteome</keyword>
<accession>A0A4P5PJL4</accession>
<evidence type="ECO:0008006" key="3">
    <source>
        <dbReference type="Google" id="ProtNLM"/>
    </source>
</evidence>
<evidence type="ECO:0000313" key="1">
    <source>
        <dbReference type="EMBL" id="GCF93523.1"/>
    </source>
</evidence>
<dbReference type="OrthoDB" id="2155895at2"/>
<proteinExistence type="predicted"/>
<name>A0A4P5PJL4_9ENTE</name>
<dbReference type="AlphaFoldDB" id="A0A4P5PJL4"/>
<gene>
    <name evidence="1" type="ORF">NRIC_14140</name>
</gene>
<reference evidence="2" key="1">
    <citation type="submission" date="2019-02" db="EMBL/GenBank/DDBJ databases">
        <title>Draft genome sequence of Enterococcus sp. Gos25-1.</title>
        <authorList>
            <person name="Tanaka N."/>
            <person name="Shiwa Y."/>
            <person name="Fujita N."/>
        </authorList>
    </citation>
    <scope>NUCLEOTIDE SEQUENCE [LARGE SCALE GENOMIC DNA]</scope>
    <source>
        <strain evidence="2">Gos25-1</strain>
    </source>
</reference>
<evidence type="ECO:0000313" key="2">
    <source>
        <dbReference type="Proteomes" id="UP000290567"/>
    </source>
</evidence>
<dbReference type="Proteomes" id="UP000290567">
    <property type="component" value="Unassembled WGS sequence"/>
</dbReference>
<dbReference type="RefSeq" id="WP_146621976.1">
    <property type="nucleotide sequence ID" value="NZ_BJCC01000010.1"/>
</dbReference>
<protein>
    <recommendedName>
        <fullName evidence="3">Peptidase C39-like domain-containing protein</fullName>
    </recommendedName>
</protein>
<dbReference type="EMBL" id="BJCC01000010">
    <property type="protein sequence ID" value="GCF93523.1"/>
    <property type="molecule type" value="Genomic_DNA"/>
</dbReference>
<dbReference type="InterPro" id="IPR038765">
    <property type="entry name" value="Papain-like_cys_pep_sf"/>
</dbReference>
<organism evidence="1 2">
    <name type="scientific">Enterococcus florum</name>
    <dbReference type="NCBI Taxonomy" id="2480627"/>
    <lineage>
        <taxon>Bacteria</taxon>
        <taxon>Bacillati</taxon>
        <taxon>Bacillota</taxon>
        <taxon>Bacilli</taxon>
        <taxon>Lactobacillales</taxon>
        <taxon>Enterococcaceae</taxon>
        <taxon>Enterococcus</taxon>
    </lineage>
</organism>
<sequence>MDYPINQWVSLPAERFKTYQHWKTPSGFLCGTYASSVLLAYYQDYIDEQILPVDVRRKGTSSNRTMIPQLKPYLQPIDAPTMPVQISFGLCRFFAHVNSPYRSRFTSVGAWQRAVKRISEGKPVMVGVLKVLGSTYGNHWVVAYGFYESAAGKRYYKIHDNWGNYQKIIPASWANGTISFP</sequence>
<dbReference type="SUPFAM" id="SSF54001">
    <property type="entry name" value="Cysteine proteinases"/>
    <property type="match status" value="1"/>
</dbReference>